<dbReference type="AlphaFoldDB" id="A0A0A9E381"/>
<reference evidence="1" key="2">
    <citation type="journal article" date="2015" name="Data Brief">
        <title>Shoot transcriptome of the giant reed, Arundo donax.</title>
        <authorList>
            <person name="Barrero R.A."/>
            <person name="Guerrero F.D."/>
            <person name="Moolhuijzen P."/>
            <person name="Goolsby J.A."/>
            <person name="Tidwell J."/>
            <person name="Bellgard S.E."/>
            <person name="Bellgard M.I."/>
        </authorList>
    </citation>
    <scope>NUCLEOTIDE SEQUENCE</scope>
    <source>
        <tissue evidence="1">Shoot tissue taken approximately 20 cm above the soil surface</tissue>
    </source>
</reference>
<proteinExistence type="predicted"/>
<protein>
    <submittedName>
        <fullName evidence="1">Uncharacterized protein</fullName>
    </submittedName>
</protein>
<sequence length="69" mass="7490">MLASCLVQASRCGGCWCRGDLGDSVVPTGCDLDTAASVRPPFPPLFWHGGACFCCFRWQIHWLNGNSTI</sequence>
<accession>A0A0A9E381</accession>
<dbReference type="EMBL" id="GBRH01202676">
    <property type="protein sequence ID" value="JAD95219.1"/>
    <property type="molecule type" value="Transcribed_RNA"/>
</dbReference>
<name>A0A0A9E381_ARUDO</name>
<reference evidence="1" key="1">
    <citation type="submission" date="2014-09" db="EMBL/GenBank/DDBJ databases">
        <authorList>
            <person name="Magalhaes I.L.F."/>
            <person name="Oliveira U."/>
            <person name="Santos F.R."/>
            <person name="Vidigal T.H.D.A."/>
            <person name="Brescovit A.D."/>
            <person name="Santos A.J."/>
        </authorList>
    </citation>
    <scope>NUCLEOTIDE SEQUENCE</scope>
    <source>
        <tissue evidence="1">Shoot tissue taken approximately 20 cm above the soil surface</tissue>
    </source>
</reference>
<organism evidence="1">
    <name type="scientific">Arundo donax</name>
    <name type="common">Giant reed</name>
    <name type="synonym">Donax arundinaceus</name>
    <dbReference type="NCBI Taxonomy" id="35708"/>
    <lineage>
        <taxon>Eukaryota</taxon>
        <taxon>Viridiplantae</taxon>
        <taxon>Streptophyta</taxon>
        <taxon>Embryophyta</taxon>
        <taxon>Tracheophyta</taxon>
        <taxon>Spermatophyta</taxon>
        <taxon>Magnoliopsida</taxon>
        <taxon>Liliopsida</taxon>
        <taxon>Poales</taxon>
        <taxon>Poaceae</taxon>
        <taxon>PACMAD clade</taxon>
        <taxon>Arundinoideae</taxon>
        <taxon>Arundineae</taxon>
        <taxon>Arundo</taxon>
    </lineage>
</organism>
<evidence type="ECO:0000313" key="1">
    <source>
        <dbReference type="EMBL" id="JAD95219.1"/>
    </source>
</evidence>